<dbReference type="InterPro" id="IPR052021">
    <property type="entry name" value="Type-I_RS_S_subunit"/>
</dbReference>
<evidence type="ECO:0000256" key="2">
    <source>
        <dbReference type="ARBA" id="ARBA00022747"/>
    </source>
</evidence>
<dbReference type="EMBL" id="BAMD01000027">
    <property type="protein sequence ID" value="GAF03616.1"/>
    <property type="molecule type" value="Genomic_DNA"/>
</dbReference>
<dbReference type="Gene3D" id="3.90.220.20">
    <property type="entry name" value="DNA methylase specificity domains"/>
    <property type="match status" value="2"/>
</dbReference>
<protein>
    <submittedName>
        <fullName evidence="6">EcoKI restriction-modification system protein HsdS</fullName>
    </submittedName>
</protein>
<feature type="coiled-coil region" evidence="4">
    <location>
        <begin position="177"/>
        <end position="204"/>
    </location>
</feature>
<evidence type="ECO:0000313" key="7">
    <source>
        <dbReference type="Proteomes" id="UP000019402"/>
    </source>
</evidence>
<dbReference type="InterPro" id="IPR000055">
    <property type="entry name" value="Restrct_endonuc_typeI_TRD"/>
</dbReference>
<comment type="caution">
    <text evidence="6">The sequence shown here is derived from an EMBL/GenBank/DDBJ whole genome shotgun (WGS) entry which is preliminary data.</text>
</comment>
<dbReference type="Proteomes" id="UP000019402">
    <property type="component" value="Unassembled WGS sequence"/>
</dbReference>
<dbReference type="AlphaFoldDB" id="W7YGU8"/>
<keyword evidence="7" id="KW-1185">Reference proteome</keyword>
<evidence type="ECO:0000256" key="3">
    <source>
        <dbReference type="ARBA" id="ARBA00023125"/>
    </source>
</evidence>
<dbReference type="STRING" id="869213.GCA_000517085_01737"/>
<sequence>MREWKETEIGQIPINWEVGTIDNIAEVVTDGAHSSPKLFLGGRYMASVKDMTYNSFDFSECKTISELDFENLKRQGCSPKRGDILISKDGEKCLDLIFVYNQEEEIVLLSSIAIVRLKKNYNVHFYRYYLLSYVAQTIMYKWFRSGSAIPRVVLRDFKKVPVPIIGRKEQDNIASILLNIDKKISLLRQQNQDLEELAQTLFKRWFVEFEFPNENGEPYKSSGGKMVESELGEIPEGWRVGKLEDITSRITDGSHFSPSSVENGLPMASVKDMNDWNFNIDSCRKISKEDYDELVRNDCKPLKNDILIAKDGSYLKHVFVAPKDLDVVLLSSIAMLRPNGDYHPILLSIFLKLKSTIREMKNIVSGAVIERIVLKDFRKFSLIIPSIDIQMEASLQIEPLIKKCWTNIDEIQTLTQLRNTLLPKLMSGELRVKN</sequence>
<dbReference type="Pfam" id="PF01420">
    <property type="entry name" value="Methylase_S"/>
    <property type="match status" value="2"/>
</dbReference>
<evidence type="ECO:0000256" key="1">
    <source>
        <dbReference type="ARBA" id="ARBA00010923"/>
    </source>
</evidence>
<dbReference type="GO" id="GO:0009307">
    <property type="term" value="P:DNA restriction-modification system"/>
    <property type="evidence" value="ECO:0007669"/>
    <property type="project" value="UniProtKB-KW"/>
</dbReference>
<comment type="similarity">
    <text evidence="1">Belongs to the type-I restriction system S methylase family.</text>
</comment>
<dbReference type="OrthoDB" id="9814572at2"/>
<evidence type="ECO:0000256" key="4">
    <source>
        <dbReference type="SAM" id="Coils"/>
    </source>
</evidence>
<feature type="domain" description="Type I restriction modification DNA specificity" evidence="5">
    <location>
        <begin position="235"/>
        <end position="402"/>
    </location>
</feature>
<dbReference type="eggNOG" id="COG0732">
    <property type="taxonomic scope" value="Bacteria"/>
</dbReference>
<keyword evidence="2" id="KW-0680">Restriction system</keyword>
<evidence type="ECO:0000313" key="6">
    <source>
        <dbReference type="EMBL" id="GAF03616.1"/>
    </source>
</evidence>
<organism evidence="6 7">
    <name type="scientific">Saccharicrinis fermentans DSM 9555 = JCM 21142</name>
    <dbReference type="NCBI Taxonomy" id="869213"/>
    <lineage>
        <taxon>Bacteria</taxon>
        <taxon>Pseudomonadati</taxon>
        <taxon>Bacteroidota</taxon>
        <taxon>Bacteroidia</taxon>
        <taxon>Marinilabiliales</taxon>
        <taxon>Marinilabiliaceae</taxon>
        <taxon>Saccharicrinis</taxon>
    </lineage>
</organism>
<reference evidence="6 7" key="1">
    <citation type="journal article" date="2014" name="Genome Announc.">
        <title>Draft Genome Sequence of Cytophaga fermentans JCM 21142T, a Facultative Anaerobe Isolated from Marine Mud.</title>
        <authorList>
            <person name="Starns D."/>
            <person name="Oshima K."/>
            <person name="Suda W."/>
            <person name="Iino T."/>
            <person name="Yuki M."/>
            <person name="Inoue J."/>
            <person name="Kitamura K."/>
            <person name="Iida T."/>
            <person name="Darby A."/>
            <person name="Hattori M."/>
            <person name="Ohkuma M."/>
        </authorList>
    </citation>
    <scope>NUCLEOTIDE SEQUENCE [LARGE SCALE GENOMIC DNA]</scope>
    <source>
        <strain evidence="6 7">JCM 21142</strain>
    </source>
</reference>
<keyword evidence="3" id="KW-0238">DNA-binding</keyword>
<dbReference type="InterPro" id="IPR044946">
    <property type="entry name" value="Restrct_endonuc_typeI_TRD_sf"/>
</dbReference>
<keyword evidence="4" id="KW-0175">Coiled coil</keyword>
<dbReference type="GO" id="GO:0003677">
    <property type="term" value="F:DNA binding"/>
    <property type="evidence" value="ECO:0007669"/>
    <property type="project" value="UniProtKB-KW"/>
</dbReference>
<gene>
    <name evidence="6" type="ORF">JCM21142_52295</name>
</gene>
<dbReference type="RefSeq" id="WP_052343099.1">
    <property type="nucleotide sequence ID" value="NZ_BAMD01000027.1"/>
</dbReference>
<dbReference type="PANTHER" id="PTHR30408">
    <property type="entry name" value="TYPE-1 RESTRICTION ENZYME ECOKI SPECIFICITY PROTEIN"/>
    <property type="match status" value="1"/>
</dbReference>
<name>W7YGU8_9BACT</name>
<feature type="domain" description="Type I restriction modification DNA specificity" evidence="5">
    <location>
        <begin position="13"/>
        <end position="196"/>
    </location>
</feature>
<dbReference type="REBASE" id="84612">
    <property type="entry name" value="S.Cfe21142ORF52292P"/>
</dbReference>
<evidence type="ECO:0000259" key="5">
    <source>
        <dbReference type="Pfam" id="PF01420"/>
    </source>
</evidence>
<accession>W7YGU8</accession>
<dbReference type="SUPFAM" id="SSF116734">
    <property type="entry name" value="DNA methylase specificity domain"/>
    <property type="match status" value="2"/>
</dbReference>
<dbReference type="PANTHER" id="PTHR30408:SF13">
    <property type="entry name" value="TYPE I RESTRICTION ENZYME HINDI SPECIFICITY SUBUNIT"/>
    <property type="match status" value="1"/>
</dbReference>
<proteinExistence type="inferred from homology"/>